<feature type="coiled-coil region" evidence="1">
    <location>
        <begin position="94"/>
        <end position="121"/>
    </location>
</feature>
<keyword evidence="3" id="KW-1185">Reference proteome</keyword>
<dbReference type="Proteomes" id="UP000437736">
    <property type="component" value="Unassembled WGS sequence"/>
</dbReference>
<gene>
    <name evidence="2" type="ORF">GHK86_00230</name>
</gene>
<dbReference type="Pfam" id="PF19776">
    <property type="entry name" value="DUF6262"/>
    <property type="match status" value="1"/>
</dbReference>
<sequence>MATDNSHHLHAAQRLHHAQLVERVETVLRNLEKSGAPVSFPAVAEAAGVSRAFIYKTESLRCLVDRLRQVNRATAGPAIPARQRRSEASKDALITRLTQENRALREQNKTLADQNAALLGRLRAGAGGEAGP</sequence>
<name>A0ABW9QN46_9ACTN</name>
<proteinExistence type="predicted"/>
<evidence type="ECO:0000313" key="3">
    <source>
        <dbReference type="Proteomes" id="UP000437736"/>
    </source>
</evidence>
<accession>A0ABW9QN46</accession>
<evidence type="ECO:0000313" key="2">
    <source>
        <dbReference type="EMBL" id="MST31157.1"/>
    </source>
</evidence>
<evidence type="ECO:0000256" key="1">
    <source>
        <dbReference type="SAM" id="Coils"/>
    </source>
</evidence>
<protein>
    <submittedName>
        <fullName evidence="2">Transposase</fullName>
    </submittedName>
</protein>
<dbReference type="InterPro" id="IPR046229">
    <property type="entry name" value="TnpC-like"/>
</dbReference>
<keyword evidence="1" id="KW-0175">Coiled coil</keyword>
<dbReference type="EMBL" id="WJHE01000010">
    <property type="protein sequence ID" value="MST31157.1"/>
    <property type="molecule type" value="Genomic_DNA"/>
</dbReference>
<reference evidence="2 3" key="1">
    <citation type="submission" date="2019-11" db="EMBL/GenBank/DDBJ databases">
        <title>Acidiferrimicrobium australis gen. nov., sp. nov., an acidophilic and obligately heterotrophic, member of the Actinobacteria that catalyses dissimilatory oxido- reduction of iron isolated from metal-rich acidic water in Chile.</title>
        <authorList>
            <person name="Gonzalez D."/>
            <person name="Huber K."/>
            <person name="Hedrich S."/>
            <person name="Rojas-Villalobos C."/>
            <person name="Quatrini R."/>
            <person name="Dinamarca M.A."/>
            <person name="Schwarz A."/>
            <person name="Canales C."/>
            <person name="Nancucheo I."/>
        </authorList>
    </citation>
    <scope>NUCLEOTIDE SEQUENCE [LARGE SCALE GENOMIC DNA]</scope>
    <source>
        <strain evidence="2 3">USS-CCA1</strain>
    </source>
</reference>
<comment type="caution">
    <text evidence="2">The sequence shown here is derived from an EMBL/GenBank/DDBJ whole genome shotgun (WGS) entry which is preliminary data.</text>
</comment>
<organism evidence="2 3">
    <name type="scientific">Acidiferrimicrobium australe</name>
    <dbReference type="NCBI Taxonomy" id="2664430"/>
    <lineage>
        <taxon>Bacteria</taxon>
        <taxon>Bacillati</taxon>
        <taxon>Actinomycetota</taxon>
        <taxon>Acidimicrobiia</taxon>
        <taxon>Acidimicrobiales</taxon>
        <taxon>Acidimicrobiaceae</taxon>
        <taxon>Acidiferrimicrobium</taxon>
    </lineage>
</organism>